<evidence type="ECO:0000313" key="5">
    <source>
        <dbReference type="Proteomes" id="UP000193108"/>
    </source>
</evidence>
<dbReference type="PANTHER" id="PTHR22946:SF9">
    <property type="entry name" value="POLYKETIDE TRANSFERASE AF380"/>
    <property type="match status" value="1"/>
</dbReference>
<gene>
    <name evidence="4" type="ORF">AWC18_12505</name>
</gene>
<comment type="caution">
    <text evidence="4">The sequence shown here is derived from an EMBL/GenBank/DDBJ whole genome shotgun (WGS) entry which is preliminary data.</text>
</comment>
<keyword evidence="1" id="KW-0378">Hydrolase</keyword>
<comment type="similarity">
    <text evidence="2">Belongs to the AB hydrolase superfamily. FUS2 hydrolase family.</text>
</comment>
<reference evidence="4 5" key="1">
    <citation type="submission" date="2016-01" db="EMBL/GenBank/DDBJ databases">
        <title>The new phylogeny of the genus Mycobacterium.</title>
        <authorList>
            <person name="Tarcisio F."/>
            <person name="Conor M."/>
            <person name="Antonella G."/>
            <person name="Elisabetta G."/>
            <person name="Giulia F.S."/>
            <person name="Sara T."/>
            <person name="Anna F."/>
            <person name="Clotilde B."/>
            <person name="Roberto B."/>
            <person name="Veronica D.S."/>
            <person name="Fabio R."/>
            <person name="Monica P."/>
            <person name="Olivier J."/>
            <person name="Enrico T."/>
            <person name="Nicola S."/>
        </authorList>
    </citation>
    <scope>NUCLEOTIDE SEQUENCE [LARGE SCALE GENOMIC DNA]</scope>
    <source>
        <strain evidence="4 5">DSM 44164</strain>
    </source>
</reference>
<name>A0A1X1ZAA3_MYCNO</name>
<dbReference type="SUPFAM" id="SSF53474">
    <property type="entry name" value="alpha/beta-Hydrolases"/>
    <property type="match status" value="1"/>
</dbReference>
<dbReference type="Proteomes" id="UP000193108">
    <property type="component" value="Unassembled WGS sequence"/>
</dbReference>
<evidence type="ECO:0000256" key="1">
    <source>
        <dbReference type="ARBA" id="ARBA00022801"/>
    </source>
</evidence>
<dbReference type="GO" id="GO:0052689">
    <property type="term" value="F:carboxylic ester hydrolase activity"/>
    <property type="evidence" value="ECO:0007669"/>
    <property type="project" value="UniProtKB-ARBA"/>
</dbReference>
<sequence>MAHGFGLTRHDGLAGYAAALTQAGVAVLVYDHRFLGDSNGQPRQRIRTSEQLEDRLAAIAFARTLEGIDPDQIILWGYSLSGGTAVEAAAADQRVSGVILLCPFLDGRWRTVHGLRVDPGNTLWLTAQAMRDALIPLAAAPGGRAGVTFPGELQGFLSVVAPGWRNEVYAGLALRLPLWRPVTRAGKLHCRVLIQAGDRDITVSARAIDRLVQRAPHATRKDYDVDHFEPFGERHSPQIIADQVGWLTAASRV</sequence>
<evidence type="ECO:0000256" key="2">
    <source>
        <dbReference type="ARBA" id="ARBA00038115"/>
    </source>
</evidence>
<dbReference type="AlphaFoldDB" id="A0A1X1ZAA3"/>
<feature type="domain" description="AB hydrolase-1" evidence="3">
    <location>
        <begin position="3"/>
        <end position="156"/>
    </location>
</feature>
<dbReference type="InterPro" id="IPR000073">
    <property type="entry name" value="AB_hydrolase_1"/>
</dbReference>
<proteinExistence type="inferred from homology"/>
<organism evidence="4 5">
    <name type="scientific">Mycolicibacter nonchromogenicus</name>
    <name type="common">Mycobacterium nonchromogenicum</name>
    <dbReference type="NCBI Taxonomy" id="1782"/>
    <lineage>
        <taxon>Bacteria</taxon>
        <taxon>Bacillati</taxon>
        <taxon>Actinomycetota</taxon>
        <taxon>Actinomycetes</taxon>
        <taxon>Mycobacteriales</taxon>
        <taxon>Mycobacteriaceae</taxon>
        <taxon>Mycolicibacter</taxon>
    </lineage>
</organism>
<dbReference type="Gene3D" id="3.40.50.1820">
    <property type="entry name" value="alpha/beta hydrolase"/>
    <property type="match status" value="1"/>
</dbReference>
<evidence type="ECO:0000259" key="3">
    <source>
        <dbReference type="Pfam" id="PF00561"/>
    </source>
</evidence>
<dbReference type="STRING" id="1782.AWC18_12505"/>
<dbReference type="PANTHER" id="PTHR22946">
    <property type="entry name" value="DIENELACTONE HYDROLASE DOMAIN-CONTAINING PROTEIN-RELATED"/>
    <property type="match status" value="1"/>
</dbReference>
<dbReference type="InterPro" id="IPR050261">
    <property type="entry name" value="FrsA_esterase"/>
</dbReference>
<dbReference type="InterPro" id="IPR029058">
    <property type="entry name" value="AB_hydrolase_fold"/>
</dbReference>
<accession>A0A1X1ZAA3</accession>
<protein>
    <recommendedName>
        <fullName evidence="3">AB hydrolase-1 domain-containing protein</fullName>
    </recommendedName>
</protein>
<dbReference type="Pfam" id="PF00561">
    <property type="entry name" value="Abhydrolase_1"/>
    <property type="match status" value="1"/>
</dbReference>
<keyword evidence="5" id="KW-1185">Reference proteome</keyword>
<evidence type="ECO:0000313" key="4">
    <source>
        <dbReference type="EMBL" id="ORW20208.1"/>
    </source>
</evidence>
<dbReference type="EMBL" id="LQPI01000046">
    <property type="protein sequence ID" value="ORW20208.1"/>
    <property type="molecule type" value="Genomic_DNA"/>
</dbReference>